<gene>
    <name evidence="3" type="ORF">ACFQO6_13150</name>
</gene>
<dbReference type="PANTHER" id="PTHR48081:SF33">
    <property type="entry name" value="KYNURENINE FORMAMIDASE"/>
    <property type="match status" value="1"/>
</dbReference>
<accession>A0ABW2N2N3</accession>
<dbReference type="PANTHER" id="PTHR48081">
    <property type="entry name" value="AB HYDROLASE SUPERFAMILY PROTEIN C4A8.06C"/>
    <property type="match status" value="1"/>
</dbReference>
<keyword evidence="4" id="KW-1185">Reference proteome</keyword>
<evidence type="ECO:0000256" key="1">
    <source>
        <dbReference type="ARBA" id="ARBA00022801"/>
    </source>
</evidence>
<proteinExistence type="predicted"/>
<protein>
    <submittedName>
        <fullName evidence="3">Prolyl oligopeptidase family serine peptidase</fullName>
    </submittedName>
</protein>
<dbReference type="EMBL" id="JBHTCH010000014">
    <property type="protein sequence ID" value="MFC7361218.1"/>
    <property type="molecule type" value="Genomic_DNA"/>
</dbReference>
<name>A0ABW2N2N3_9ACTN</name>
<evidence type="ECO:0000259" key="2">
    <source>
        <dbReference type="Pfam" id="PF20434"/>
    </source>
</evidence>
<dbReference type="SUPFAM" id="SSF53474">
    <property type="entry name" value="alpha/beta-Hydrolases"/>
    <property type="match status" value="1"/>
</dbReference>
<comment type="caution">
    <text evidence="3">The sequence shown here is derived from an EMBL/GenBank/DDBJ whole genome shotgun (WGS) entry which is preliminary data.</text>
</comment>
<dbReference type="InterPro" id="IPR049492">
    <property type="entry name" value="BD-FAE-like_dom"/>
</dbReference>
<reference evidence="4" key="1">
    <citation type="journal article" date="2019" name="Int. J. Syst. Evol. Microbiol.">
        <title>The Global Catalogue of Microorganisms (GCM) 10K type strain sequencing project: providing services to taxonomists for standard genome sequencing and annotation.</title>
        <authorList>
            <consortium name="The Broad Institute Genomics Platform"/>
            <consortium name="The Broad Institute Genome Sequencing Center for Infectious Disease"/>
            <person name="Wu L."/>
            <person name="Ma J."/>
        </authorList>
    </citation>
    <scope>NUCLEOTIDE SEQUENCE [LARGE SCALE GENOMIC DNA]</scope>
    <source>
        <strain evidence="4">FCH27</strain>
    </source>
</reference>
<dbReference type="Proteomes" id="UP001596524">
    <property type="component" value="Unassembled WGS sequence"/>
</dbReference>
<keyword evidence="1" id="KW-0378">Hydrolase</keyword>
<dbReference type="Gene3D" id="3.40.50.1820">
    <property type="entry name" value="alpha/beta hydrolase"/>
    <property type="match status" value="1"/>
</dbReference>
<sequence>MERLAYGDDPSQWADLHRPDGTSRGVVVVIHGGFWRAQYDASLGTPLAEDLVARGWTALNVEYRRVGNGGGFPATFDDVAAAIDLLADADVDTSRVVTLGHSAGGHLAAWAAARTRFAAWSGGVEVTHVVSQAGVLDLTTAQEVGLGGGAVDALMGSSPDHASYDLADPARHVPLDVPVWAVHARDDDTVPYEQATTYVAAATAAGAQATLVEVTGGHFGVVDPASPAWASILEVLDGIG</sequence>
<feature type="domain" description="BD-FAE-like" evidence="2">
    <location>
        <begin position="18"/>
        <end position="197"/>
    </location>
</feature>
<dbReference type="RefSeq" id="WP_255888272.1">
    <property type="nucleotide sequence ID" value="NZ_JAFMZM010000001.1"/>
</dbReference>
<evidence type="ECO:0000313" key="4">
    <source>
        <dbReference type="Proteomes" id="UP001596524"/>
    </source>
</evidence>
<organism evidence="3 4">
    <name type="scientific">Nocardioides astragali</name>
    <dbReference type="NCBI Taxonomy" id="1776736"/>
    <lineage>
        <taxon>Bacteria</taxon>
        <taxon>Bacillati</taxon>
        <taxon>Actinomycetota</taxon>
        <taxon>Actinomycetes</taxon>
        <taxon>Propionibacteriales</taxon>
        <taxon>Nocardioidaceae</taxon>
        <taxon>Nocardioides</taxon>
    </lineage>
</organism>
<dbReference type="InterPro" id="IPR050300">
    <property type="entry name" value="GDXG_lipolytic_enzyme"/>
</dbReference>
<evidence type="ECO:0000313" key="3">
    <source>
        <dbReference type="EMBL" id="MFC7361218.1"/>
    </source>
</evidence>
<dbReference type="Pfam" id="PF20434">
    <property type="entry name" value="BD-FAE"/>
    <property type="match status" value="1"/>
</dbReference>
<dbReference type="InterPro" id="IPR029058">
    <property type="entry name" value="AB_hydrolase_fold"/>
</dbReference>